<feature type="chain" id="PRO_5039362034" description="DUF5666 domain-containing protein" evidence="1">
    <location>
        <begin position="25"/>
        <end position="214"/>
    </location>
</feature>
<feature type="signal peptide" evidence="1">
    <location>
        <begin position="1"/>
        <end position="24"/>
    </location>
</feature>
<accession>A0A1V4SG73</accession>
<sequence length="214" mass="23148">MKAIKIIVILVLLLSLAFTNVILAEAASADRTQTTANKKVAGYIYKGIIKVKNNKYGIETISKDGTKKYMVFDTTGQKAAKSLISAGKLKLGEAVSVNGNIKNNTVQVISITRLPSKEQTYTGWLGDSDCSPKLENPSEMGAACLNCPHCESSGYGLSVKQKDGSYKYYKFDAYGHKLAKEKIIPASTSKKVPEITVTGFLEGNVLKVSSIKLK</sequence>
<protein>
    <recommendedName>
        <fullName evidence="4">DUF5666 domain-containing protein</fullName>
    </recommendedName>
</protein>
<comment type="caution">
    <text evidence="2">The sequence shown here is derived from an EMBL/GenBank/DDBJ whole genome shotgun (WGS) entry which is preliminary data.</text>
</comment>
<keyword evidence="3" id="KW-1185">Reference proteome</keyword>
<evidence type="ECO:0000313" key="3">
    <source>
        <dbReference type="Proteomes" id="UP000191554"/>
    </source>
</evidence>
<dbReference type="RefSeq" id="WP_080066040.1">
    <property type="nucleotide sequence ID" value="NZ_MZGX01000028.1"/>
</dbReference>
<evidence type="ECO:0000256" key="1">
    <source>
        <dbReference type="SAM" id="SignalP"/>
    </source>
</evidence>
<dbReference type="STRING" id="48256.CLHUN_36310"/>
<keyword evidence="1" id="KW-0732">Signal</keyword>
<dbReference type="EMBL" id="MZGX01000028">
    <property type="protein sequence ID" value="OPX42506.1"/>
    <property type="molecule type" value="Genomic_DNA"/>
</dbReference>
<dbReference type="OrthoDB" id="5845122at2"/>
<evidence type="ECO:0008006" key="4">
    <source>
        <dbReference type="Google" id="ProtNLM"/>
    </source>
</evidence>
<gene>
    <name evidence="2" type="ORF">CLHUN_36310</name>
</gene>
<reference evidence="2 3" key="1">
    <citation type="submission" date="2017-03" db="EMBL/GenBank/DDBJ databases">
        <title>Genome sequence of Clostridium hungatei DSM 14427.</title>
        <authorList>
            <person name="Poehlein A."/>
            <person name="Daniel R."/>
        </authorList>
    </citation>
    <scope>NUCLEOTIDE SEQUENCE [LARGE SCALE GENOMIC DNA]</scope>
    <source>
        <strain evidence="2 3">DSM 14427</strain>
    </source>
</reference>
<evidence type="ECO:0000313" key="2">
    <source>
        <dbReference type="EMBL" id="OPX42506.1"/>
    </source>
</evidence>
<dbReference type="Proteomes" id="UP000191554">
    <property type="component" value="Unassembled WGS sequence"/>
</dbReference>
<organism evidence="2 3">
    <name type="scientific">Ruminiclostridium hungatei</name>
    <name type="common">Clostridium hungatei</name>
    <dbReference type="NCBI Taxonomy" id="48256"/>
    <lineage>
        <taxon>Bacteria</taxon>
        <taxon>Bacillati</taxon>
        <taxon>Bacillota</taxon>
        <taxon>Clostridia</taxon>
        <taxon>Eubacteriales</taxon>
        <taxon>Oscillospiraceae</taxon>
        <taxon>Ruminiclostridium</taxon>
    </lineage>
</organism>
<proteinExistence type="predicted"/>
<dbReference type="AlphaFoldDB" id="A0A1V4SG73"/>
<name>A0A1V4SG73_RUMHU</name>